<sequence length="434" mass="45715">MPVFLTSSDADFDQSFTALLGAKREDSPDVDAIVADIIADVRHRGDAALLELTEKFDRLALKDANALRISAAEVDAAIATVSDAERSALELAADRIRAYHAEQMPENKTWTDASGATLGWRWSAVSAAGLYVPGGLASYPSSVLMNAIPAKVAGVERLAVTVPTPDGQINPLVLLACRISGVDEIYRVGGAQAVAALAYGTDTIAPVDKITGPGNAFVAAAKRRVFGKVGIDMIAGPSEILVIADKDNNPDWIALDLLSQAEHDESAQSILITDDADFGKAVAAAVDKRLETLERRAIAGVSWRDFGAVIVVRDLDEAAALSNRIAPEHLELCVADPQSLGEKTIHAGAIFMGQYTPEAIGDYVGGPNHVLPTARSARFSSGLSVMDFIKRTTLSQMTPEALRAIGPAAATLAKSESLEAHGLSVLARLDALNT</sequence>
<evidence type="ECO:0000256" key="19">
    <source>
        <dbReference type="RuleBase" id="RU004175"/>
    </source>
</evidence>
<dbReference type="AlphaFoldDB" id="A0A1B1A7K7"/>
<evidence type="ECO:0000256" key="8">
    <source>
        <dbReference type="ARBA" id="ARBA00022833"/>
    </source>
</evidence>
<feature type="binding site" evidence="13 17">
    <location>
        <position position="421"/>
    </location>
    <ligand>
        <name>substrate</name>
    </ligand>
</feature>
<dbReference type="FunFam" id="3.40.50.1980:FF:000026">
    <property type="entry name" value="Histidinol dehydrogenase"/>
    <property type="match status" value="1"/>
</dbReference>
<dbReference type="InterPro" id="IPR012131">
    <property type="entry name" value="Hstdl_DH"/>
</dbReference>
<dbReference type="GeneID" id="28251631"/>
<comment type="pathway">
    <text evidence="2 13">Amino-acid biosynthesis; L-histidine biosynthesis; L-histidine from 5-phospho-alpha-D-ribose 1-diphosphate: step 9/9.</text>
</comment>
<feature type="binding site" evidence="13 18">
    <location>
        <position position="362"/>
    </location>
    <ligand>
        <name>Zn(2+)</name>
        <dbReference type="ChEBI" id="CHEBI:29105"/>
    </ligand>
</feature>
<dbReference type="UniPathway" id="UPA00031">
    <property type="reaction ID" value="UER00014"/>
</dbReference>
<dbReference type="SUPFAM" id="SSF53720">
    <property type="entry name" value="ALDH-like"/>
    <property type="match status" value="1"/>
</dbReference>
<keyword evidence="10 13" id="KW-0520">NAD</keyword>
<evidence type="ECO:0000256" key="3">
    <source>
        <dbReference type="ARBA" id="ARBA00010178"/>
    </source>
</evidence>
<dbReference type="PANTHER" id="PTHR21256:SF2">
    <property type="entry name" value="HISTIDINE BIOSYNTHESIS TRIFUNCTIONAL PROTEIN"/>
    <property type="match status" value="1"/>
</dbReference>
<feature type="binding site" evidence="13 18">
    <location>
        <position position="260"/>
    </location>
    <ligand>
        <name>Zn(2+)</name>
        <dbReference type="ChEBI" id="CHEBI:29105"/>
    </ligand>
</feature>
<dbReference type="NCBIfam" id="TIGR00069">
    <property type="entry name" value="hisD"/>
    <property type="match status" value="1"/>
</dbReference>
<evidence type="ECO:0000256" key="1">
    <source>
        <dbReference type="ARBA" id="ARBA00003850"/>
    </source>
</evidence>
<keyword evidence="8 13" id="KW-0862">Zinc</keyword>
<evidence type="ECO:0000256" key="16">
    <source>
        <dbReference type="PIRSR" id="PIRSR000099-2"/>
    </source>
</evidence>
<evidence type="ECO:0000256" key="14">
    <source>
        <dbReference type="PIRNR" id="PIRNR000099"/>
    </source>
</evidence>
<dbReference type="GO" id="GO:0051287">
    <property type="term" value="F:NAD binding"/>
    <property type="evidence" value="ECO:0007669"/>
    <property type="project" value="InterPro"/>
</dbReference>
<keyword evidence="7 13" id="KW-0479">Metal-binding</keyword>
<evidence type="ECO:0000256" key="2">
    <source>
        <dbReference type="ARBA" id="ARBA00004940"/>
    </source>
</evidence>
<dbReference type="EMBL" id="CP015231">
    <property type="protein sequence ID" value="ANP42531.1"/>
    <property type="molecule type" value="Genomic_DNA"/>
</dbReference>
<evidence type="ECO:0000256" key="9">
    <source>
        <dbReference type="ARBA" id="ARBA00023002"/>
    </source>
</evidence>
<dbReference type="PANTHER" id="PTHR21256">
    <property type="entry name" value="HISTIDINOL DEHYDROGENASE HDH"/>
    <property type="match status" value="1"/>
</dbReference>
<evidence type="ECO:0000256" key="17">
    <source>
        <dbReference type="PIRSR" id="PIRSR000099-3"/>
    </source>
</evidence>
<dbReference type="Proteomes" id="UP000013243">
    <property type="component" value="Plasmid unnamed1"/>
</dbReference>
<dbReference type="EC" id="1.1.1.23" evidence="4 13"/>
<feature type="binding site" evidence="13 16">
    <location>
        <position position="131"/>
    </location>
    <ligand>
        <name>NAD(+)</name>
        <dbReference type="ChEBI" id="CHEBI:57540"/>
    </ligand>
</feature>
<dbReference type="PROSITE" id="PS00611">
    <property type="entry name" value="HISOL_DEHYDROGENASE"/>
    <property type="match status" value="1"/>
</dbReference>
<dbReference type="GO" id="GO:0005829">
    <property type="term" value="C:cytosol"/>
    <property type="evidence" value="ECO:0007669"/>
    <property type="project" value="TreeGrafter"/>
</dbReference>
<keyword evidence="20" id="KW-0614">Plasmid</keyword>
<evidence type="ECO:0000256" key="11">
    <source>
        <dbReference type="ARBA" id="ARBA00023102"/>
    </source>
</evidence>
<evidence type="ECO:0000256" key="7">
    <source>
        <dbReference type="ARBA" id="ARBA00022723"/>
    </source>
</evidence>
<feature type="binding site" evidence="13 17">
    <location>
        <position position="329"/>
    </location>
    <ligand>
        <name>substrate</name>
    </ligand>
</feature>
<evidence type="ECO:0000256" key="6">
    <source>
        <dbReference type="ARBA" id="ARBA00022605"/>
    </source>
</evidence>
<dbReference type="FunFam" id="3.40.50.1980:FF:000010">
    <property type="entry name" value="Histidinol dehydrogenase"/>
    <property type="match status" value="1"/>
</dbReference>
<dbReference type="PIRSF" id="PIRSF000099">
    <property type="entry name" value="Histidinol_dh"/>
    <property type="match status" value="1"/>
</dbReference>
<dbReference type="OrthoDB" id="9805269at2"/>
<dbReference type="InterPro" id="IPR022695">
    <property type="entry name" value="Histidinol_DH_monofunct"/>
</dbReference>
<feature type="binding site" evidence="13 17">
    <location>
        <position position="362"/>
    </location>
    <ligand>
        <name>substrate</name>
    </ligand>
</feature>
<feature type="binding site" evidence="13 16">
    <location>
        <position position="215"/>
    </location>
    <ligand>
        <name>NAD(+)</name>
        <dbReference type="ChEBI" id="CHEBI:57540"/>
    </ligand>
</feature>
<evidence type="ECO:0000256" key="4">
    <source>
        <dbReference type="ARBA" id="ARBA00012965"/>
    </source>
</evidence>
<geneLocation type="plasmid" evidence="20 21">
    <name>unnamed1</name>
</geneLocation>
<evidence type="ECO:0000256" key="15">
    <source>
        <dbReference type="PIRSR" id="PIRSR000099-1"/>
    </source>
</evidence>
<dbReference type="RefSeq" id="WP_046002789.1">
    <property type="nucleotide sequence ID" value="NZ_CP015231.1"/>
</dbReference>
<feature type="binding site" evidence="13 17">
    <location>
        <position position="238"/>
    </location>
    <ligand>
        <name>substrate</name>
    </ligand>
</feature>
<feature type="binding site" evidence="13 17">
    <location>
        <position position="263"/>
    </location>
    <ligand>
        <name>substrate</name>
    </ligand>
</feature>
<dbReference type="PRINTS" id="PR00083">
    <property type="entry name" value="HOLDHDRGNASE"/>
</dbReference>
<evidence type="ECO:0000313" key="21">
    <source>
        <dbReference type="Proteomes" id="UP000013243"/>
    </source>
</evidence>
<dbReference type="Gene3D" id="1.20.5.1300">
    <property type="match status" value="1"/>
</dbReference>
<feature type="binding site" evidence="13 18">
    <location>
        <position position="421"/>
    </location>
    <ligand>
        <name>Zn(2+)</name>
        <dbReference type="ChEBI" id="CHEBI:29105"/>
    </ligand>
</feature>
<dbReference type="InterPro" id="IPR001692">
    <property type="entry name" value="Histidinol_DH_CS"/>
</dbReference>
<keyword evidence="11 13" id="KW-0368">Histidine biosynthesis</keyword>
<comment type="function">
    <text evidence="1 13">Catalyzes the sequential NAD-dependent oxidations of L-histidinol to L-histidinaldehyde and then to L-histidine.</text>
</comment>
<feature type="binding site" evidence="13 16">
    <location>
        <position position="192"/>
    </location>
    <ligand>
        <name>NAD(+)</name>
        <dbReference type="ChEBI" id="CHEBI:57540"/>
    </ligand>
</feature>
<feature type="binding site" evidence="13 18">
    <location>
        <position position="263"/>
    </location>
    <ligand>
        <name>Zn(2+)</name>
        <dbReference type="ChEBI" id="CHEBI:29105"/>
    </ligand>
</feature>
<gene>
    <name evidence="13" type="primary">hisD</name>
    <name evidence="20" type="ORF">K529_017315</name>
</gene>
<accession>A0A1B1A7K7</accession>
<dbReference type="GO" id="GO:0000105">
    <property type="term" value="P:L-histidine biosynthetic process"/>
    <property type="evidence" value="ECO:0007669"/>
    <property type="project" value="UniProtKB-UniRule"/>
</dbReference>
<dbReference type="Pfam" id="PF00815">
    <property type="entry name" value="Histidinol_dh"/>
    <property type="match status" value="1"/>
</dbReference>
<dbReference type="HAMAP" id="MF_01024">
    <property type="entry name" value="HisD"/>
    <property type="match status" value="1"/>
</dbReference>
<dbReference type="InterPro" id="IPR016161">
    <property type="entry name" value="Ald_DH/histidinol_DH"/>
</dbReference>
<keyword evidence="9 13" id="KW-0560">Oxidoreductase</keyword>
<comment type="catalytic activity">
    <reaction evidence="12 13">
        <text>L-histidinol + 2 NAD(+) + H2O = L-histidine + 2 NADH + 3 H(+)</text>
        <dbReference type="Rhea" id="RHEA:20641"/>
        <dbReference type="ChEBI" id="CHEBI:15377"/>
        <dbReference type="ChEBI" id="CHEBI:15378"/>
        <dbReference type="ChEBI" id="CHEBI:57540"/>
        <dbReference type="ChEBI" id="CHEBI:57595"/>
        <dbReference type="ChEBI" id="CHEBI:57699"/>
        <dbReference type="ChEBI" id="CHEBI:57945"/>
        <dbReference type="EC" id="1.1.1.23"/>
    </reaction>
</comment>
<evidence type="ECO:0000256" key="13">
    <source>
        <dbReference type="HAMAP-Rule" id="MF_01024"/>
    </source>
</evidence>
<reference evidence="20 21" key="1">
    <citation type="journal article" date="2016" name="ISME J.">
        <title>Global occurrence and heterogeneity of the Roseobacter-clade species Ruegeria mobilis.</title>
        <authorList>
            <person name="Sonnenschein E."/>
            <person name="Gram L."/>
        </authorList>
    </citation>
    <scope>NUCLEOTIDE SEQUENCE [LARGE SCALE GENOMIC DNA]</scope>
    <source>
        <strain evidence="20 21">F1926</strain>
        <plasmid evidence="20 21">unnamed1</plasmid>
    </source>
</reference>
<feature type="active site" description="Proton acceptor" evidence="13 15">
    <location>
        <position position="329"/>
    </location>
</feature>
<comment type="similarity">
    <text evidence="3 13 14 19">Belongs to the histidinol dehydrogenase family.</text>
</comment>
<evidence type="ECO:0000313" key="20">
    <source>
        <dbReference type="EMBL" id="ANP42531.1"/>
    </source>
</evidence>
<dbReference type="CDD" id="cd06572">
    <property type="entry name" value="Histidinol_dh"/>
    <property type="match status" value="1"/>
</dbReference>
<organism evidence="20 21">
    <name type="scientific">Tritonibacter mobilis F1926</name>
    <dbReference type="NCBI Taxonomy" id="1265309"/>
    <lineage>
        <taxon>Bacteria</taxon>
        <taxon>Pseudomonadati</taxon>
        <taxon>Pseudomonadota</taxon>
        <taxon>Alphaproteobacteria</taxon>
        <taxon>Rhodobacterales</taxon>
        <taxon>Paracoccaceae</taxon>
        <taxon>Tritonibacter</taxon>
    </lineage>
</organism>
<dbReference type="Gene3D" id="3.40.50.1980">
    <property type="entry name" value="Nitrogenase molybdenum iron protein domain"/>
    <property type="match status" value="2"/>
</dbReference>
<proteinExistence type="inferred from homology"/>
<name>A0A1B1A7K7_9RHOB</name>
<protein>
    <recommendedName>
        <fullName evidence="5 13">Histidinol dehydrogenase</fullName>
        <shortName evidence="13">HDH</shortName>
        <ecNumber evidence="4 13">1.1.1.23</ecNumber>
    </recommendedName>
</protein>
<keyword evidence="6 13" id="KW-0028">Amino-acid biosynthesis</keyword>
<evidence type="ECO:0000256" key="18">
    <source>
        <dbReference type="PIRSR" id="PIRSR000099-4"/>
    </source>
</evidence>
<evidence type="ECO:0000256" key="12">
    <source>
        <dbReference type="ARBA" id="ARBA00049489"/>
    </source>
</evidence>
<evidence type="ECO:0000256" key="10">
    <source>
        <dbReference type="ARBA" id="ARBA00023027"/>
    </source>
</evidence>
<dbReference type="GO" id="GO:0008270">
    <property type="term" value="F:zinc ion binding"/>
    <property type="evidence" value="ECO:0007669"/>
    <property type="project" value="UniProtKB-UniRule"/>
</dbReference>
<feature type="active site" description="Proton acceptor" evidence="13 15">
    <location>
        <position position="328"/>
    </location>
</feature>
<comment type="cofactor">
    <cofactor evidence="13 18">
        <name>Zn(2+)</name>
        <dbReference type="ChEBI" id="CHEBI:29105"/>
    </cofactor>
    <text evidence="13 18">Binds 1 zinc ion per subunit.</text>
</comment>
<feature type="binding site" evidence="13 17">
    <location>
        <position position="416"/>
    </location>
    <ligand>
        <name>substrate</name>
    </ligand>
</feature>
<dbReference type="GO" id="GO:0004399">
    <property type="term" value="F:histidinol dehydrogenase activity"/>
    <property type="evidence" value="ECO:0007669"/>
    <property type="project" value="UniProtKB-UniRule"/>
</dbReference>
<feature type="binding site" evidence="13 17">
    <location>
        <position position="260"/>
    </location>
    <ligand>
        <name>substrate</name>
    </ligand>
</feature>
<dbReference type="KEGG" id="rmb:K529_017315"/>
<evidence type="ECO:0000256" key="5">
    <source>
        <dbReference type="ARBA" id="ARBA00016531"/>
    </source>
</evidence>